<proteinExistence type="predicted"/>
<reference evidence="1" key="2">
    <citation type="journal article" date="2015" name="Fish Shellfish Immunol.">
        <title>Early steps in the European eel (Anguilla anguilla)-Vibrio vulnificus interaction in the gills: Role of the RtxA13 toxin.</title>
        <authorList>
            <person name="Callol A."/>
            <person name="Pajuelo D."/>
            <person name="Ebbesson L."/>
            <person name="Teles M."/>
            <person name="MacKenzie S."/>
            <person name="Amaro C."/>
        </authorList>
    </citation>
    <scope>NUCLEOTIDE SEQUENCE</scope>
</reference>
<dbReference type="EMBL" id="GBXM01069006">
    <property type="protein sequence ID" value="JAH39571.1"/>
    <property type="molecule type" value="Transcribed_RNA"/>
</dbReference>
<sequence>MSKNNSRCQPNTAPKATVVYRSLDRVTPPLVNIPLTNRTVHTMLLAM</sequence>
<organism evidence="1">
    <name type="scientific">Anguilla anguilla</name>
    <name type="common">European freshwater eel</name>
    <name type="synonym">Muraena anguilla</name>
    <dbReference type="NCBI Taxonomy" id="7936"/>
    <lineage>
        <taxon>Eukaryota</taxon>
        <taxon>Metazoa</taxon>
        <taxon>Chordata</taxon>
        <taxon>Craniata</taxon>
        <taxon>Vertebrata</taxon>
        <taxon>Euteleostomi</taxon>
        <taxon>Actinopterygii</taxon>
        <taxon>Neopterygii</taxon>
        <taxon>Teleostei</taxon>
        <taxon>Anguilliformes</taxon>
        <taxon>Anguillidae</taxon>
        <taxon>Anguilla</taxon>
    </lineage>
</organism>
<dbReference type="AlphaFoldDB" id="A0A0E9SE52"/>
<name>A0A0E9SE52_ANGAN</name>
<evidence type="ECO:0000313" key="1">
    <source>
        <dbReference type="EMBL" id="JAH39571.1"/>
    </source>
</evidence>
<accession>A0A0E9SE52</accession>
<reference evidence="1" key="1">
    <citation type="submission" date="2014-11" db="EMBL/GenBank/DDBJ databases">
        <authorList>
            <person name="Amaro Gonzalez C."/>
        </authorList>
    </citation>
    <scope>NUCLEOTIDE SEQUENCE</scope>
</reference>
<protein>
    <submittedName>
        <fullName evidence="1">Uncharacterized protein</fullName>
    </submittedName>
</protein>